<gene>
    <name evidence="1" type="ORF">ALP42_200009</name>
</gene>
<dbReference type="EMBL" id="RBTN01000124">
    <property type="protein sequence ID" value="RMT76651.1"/>
    <property type="molecule type" value="Genomic_DNA"/>
</dbReference>
<accession>A0AB74BJ22</accession>
<name>A0AB74BJ22_PSESS</name>
<evidence type="ECO:0000313" key="1">
    <source>
        <dbReference type="EMBL" id="RMT76651.1"/>
    </source>
</evidence>
<sequence>MNMRFAIYRLACFFVRNRFDFWQMRFSIKIKLFLFIGVHHELLKFLRNAIKHFMRNMILTEREGNGQVAILAFVFDAFVHHSGKVKVAVQNNAMVKLITGKFTARLCPFLQILLYTSVVTSNSYQHGPPQIEASPEST</sequence>
<proteinExistence type="predicted"/>
<dbReference type="Proteomes" id="UP000268636">
    <property type="component" value="Unassembled WGS sequence"/>
</dbReference>
<dbReference type="AlphaFoldDB" id="A0AB74BJ22"/>
<comment type="caution">
    <text evidence="1">The sequence shown here is derived from an EMBL/GenBank/DDBJ whole genome shotgun (WGS) entry which is preliminary data.</text>
</comment>
<reference evidence="1 2" key="1">
    <citation type="submission" date="2018-08" db="EMBL/GenBank/DDBJ databases">
        <title>Recombination of ecologically and evolutionarily significant loci maintains genetic cohesion in the Pseudomonas syringae species complex.</title>
        <authorList>
            <person name="Dillon M."/>
            <person name="Thakur S."/>
            <person name="Almeida R.N.D."/>
            <person name="Weir B.S."/>
            <person name="Guttman D.S."/>
        </authorList>
    </citation>
    <scope>NUCLEOTIDE SEQUENCE [LARGE SCALE GENOMIC DNA]</scope>
    <source>
        <strain evidence="1 2">ICMP 13786</strain>
    </source>
</reference>
<protein>
    <submittedName>
        <fullName evidence="1">Uncharacterized protein</fullName>
    </submittedName>
</protein>
<evidence type="ECO:0000313" key="2">
    <source>
        <dbReference type="Proteomes" id="UP000268636"/>
    </source>
</evidence>
<organism evidence="1 2">
    <name type="scientific">Pseudomonas savastanoi pv. nerii</name>
    <dbReference type="NCBI Taxonomy" id="360921"/>
    <lineage>
        <taxon>Bacteria</taxon>
        <taxon>Pseudomonadati</taxon>
        <taxon>Pseudomonadota</taxon>
        <taxon>Gammaproteobacteria</taxon>
        <taxon>Pseudomonadales</taxon>
        <taxon>Pseudomonadaceae</taxon>
        <taxon>Pseudomonas</taxon>
    </lineage>
</organism>